<reference evidence="1" key="1">
    <citation type="submission" date="2021-12" db="EMBL/GenBank/DDBJ databases">
        <authorList>
            <person name="Lee J.-H."/>
            <person name="Kim S.-B."/>
        </authorList>
    </citation>
    <scope>NUCLEOTIDE SEQUENCE</scope>
    <source>
        <strain evidence="1">NR30</strain>
    </source>
</reference>
<dbReference type="Gene3D" id="2.50.20.20">
    <property type="match status" value="1"/>
</dbReference>
<dbReference type="Proteomes" id="UP001108029">
    <property type="component" value="Unassembled WGS sequence"/>
</dbReference>
<protein>
    <submittedName>
        <fullName evidence="1">DUF1396 domain-containing protein</fullName>
    </submittedName>
</protein>
<name>A0A9Q3ZBB5_9ACTN</name>
<dbReference type="RefSeq" id="WP_232650408.1">
    <property type="nucleotide sequence ID" value="NZ_JAJSBI010000010.1"/>
</dbReference>
<organism evidence="1 2">
    <name type="scientific">Streptomyces guryensis</name>
    <dbReference type="NCBI Taxonomy" id="2886947"/>
    <lineage>
        <taxon>Bacteria</taxon>
        <taxon>Bacillati</taxon>
        <taxon>Actinomycetota</taxon>
        <taxon>Actinomycetes</taxon>
        <taxon>Kitasatosporales</taxon>
        <taxon>Streptomycetaceae</taxon>
        <taxon>Streptomyces</taxon>
    </lineage>
</organism>
<accession>A0A9Q3ZBB5</accession>
<dbReference type="EMBL" id="JAJSBI010000010">
    <property type="protein sequence ID" value="MCD9876210.1"/>
    <property type="molecule type" value="Genomic_DNA"/>
</dbReference>
<gene>
    <name evidence="1" type="ORF">LJ657_21630</name>
</gene>
<sequence>MGTSVRDAARRRATGAGLAALLLAGGAVGCQKSDSAQSPAMTPAAAVAKAAKNSEDIKSLHYRMTGKVPGAGRISAEAAMSIKPLAMSMKMTARDQATQGPVEIRLVGKAMYIGGNASLAKEMNGKSWIKFDMSKLGAGKGLATDQLGGGQADQNPAANSTFLTGSKDVKKVGTETVGGVRTTHYEGTVTVDDLKASLKDKNKTVREQREKALEQYEKLGVDSFTMDMWIDGDNHTKQFRMRGKADKGPLDVTIVFLDINKPVTVTAPPAKDTADLAEMMKGAQS</sequence>
<comment type="caution">
    <text evidence="1">The sequence shown here is derived from an EMBL/GenBank/DDBJ whole genome shotgun (WGS) entry which is preliminary data.</text>
</comment>
<proteinExistence type="predicted"/>
<keyword evidence="2" id="KW-1185">Reference proteome</keyword>
<evidence type="ECO:0000313" key="1">
    <source>
        <dbReference type="EMBL" id="MCD9876210.1"/>
    </source>
</evidence>
<dbReference type="InterPro" id="IPR029046">
    <property type="entry name" value="LolA/LolB/LppX"/>
</dbReference>
<evidence type="ECO:0000313" key="2">
    <source>
        <dbReference type="Proteomes" id="UP001108029"/>
    </source>
</evidence>
<dbReference type="AlphaFoldDB" id="A0A9Q3ZBB5"/>
<dbReference type="PROSITE" id="PS51257">
    <property type="entry name" value="PROKAR_LIPOPROTEIN"/>
    <property type="match status" value="1"/>
</dbReference>
<dbReference type="SUPFAM" id="SSF89392">
    <property type="entry name" value="Prokaryotic lipoproteins and lipoprotein localization factors"/>
    <property type="match status" value="1"/>
</dbReference>